<keyword evidence="2" id="KW-1185">Reference proteome</keyword>
<feature type="non-terminal residue" evidence="1">
    <location>
        <position position="1"/>
    </location>
</feature>
<protein>
    <submittedName>
        <fullName evidence="1">Uncharacterized protein</fullName>
    </submittedName>
</protein>
<evidence type="ECO:0000313" key="1">
    <source>
        <dbReference type="EMBL" id="KAG0428496.1"/>
    </source>
</evidence>
<dbReference type="EMBL" id="JABSTQ010009516">
    <property type="protein sequence ID" value="KAG0428496.1"/>
    <property type="molecule type" value="Genomic_DNA"/>
</dbReference>
<dbReference type="Proteomes" id="UP000805193">
    <property type="component" value="Unassembled WGS sequence"/>
</dbReference>
<gene>
    <name evidence="1" type="ORF">HPB47_024519</name>
</gene>
<evidence type="ECO:0000313" key="2">
    <source>
        <dbReference type="Proteomes" id="UP000805193"/>
    </source>
</evidence>
<proteinExistence type="predicted"/>
<accession>A0AC60Q410</accession>
<reference evidence="1 2" key="1">
    <citation type="journal article" date="2020" name="Cell">
        <title>Large-Scale Comparative Analyses of Tick Genomes Elucidate Their Genetic Diversity and Vector Capacities.</title>
        <authorList>
            <consortium name="Tick Genome and Microbiome Consortium (TIGMIC)"/>
            <person name="Jia N."/>
            <person name="Wang J."/>
            <person name="Shi W."/>
            <person name="Du L."/>
            <person name="Sun Y."/>
            <person name="Zhan W."/>
            <person name="Jiang J.F."/>
            <person name="Wang Q."/>
            <person name="Zhang B."/>
            <person name="Ji P."/>
            <person name="Bell-Sakyi L."/>
            <person name="Cui X.M."/>
            <person name="Yuan T.T."/>
            <person name="Jiang B.G."/>
            <person name="Yang W.F."/>
            <person name="Lam T.T."/>
            <person name="Chang Q.C."/>
            <person name="Ding S.J."/>
            <person name="Wang X.J."/>
            <person name="Zhu J.G."/>
            <person name="Ruan X.D."/>
            <person name="Zhao L."/>
            <person name="Wei J.T."/>
            <person name="Ye R.Z."/>
            <person name="Que T.C."/>
            <person name="Du C.H."/>
            <person name="Zhou Y.H."/>
            <person name="Cheng J.X."/>
            <person name="Dai P.F."/>
            <person name="Guo W.B."/>
            <person name="Han X.H."/>
            <person name="Huang E.J."/>
            <person name="Li L.F."/>
            <person name="Wei W."/>
            <person name="Gao Y.C."/>
            <person name="Liu J.Z."/>
            <person name="Shao H.Z."/>
            <person name="Wang X."/>
            <person name="Wang C.C."/>
            <person name="Yang T.C."/>
            <person name="Huo Q.B."/>
            <person name="Li W."/>
            <person name="Chen H.Y."/>
            <person name="Chen S.E."/>
            <person name="Zhou L.G."/>
            <person name="Ni X.B."/>
            <person name="Tian J.H."/>
            <person name="Sheng Y."/>
            <person name="Liu T."/>
            <person name="Pan Y.S."/>
            <person name="Xia L.Y."/>
            <person name="Li J."/>
            <person name="Zhao F."/>
            <person name="Cao W.C."/>
        </authorList>
    </citation>
    <scope>NUCLEOTIDE SEQUENCE [LARGE SCALE GENOMIC DNA]</scope>
    <source>
        <strain evidence="1">Iper-2018</strain>
    </source>
</reference>
<name>A0AC60Q410_IXOPE</name>
<sequence length="108" mass="12467">KVRFDHHLDHVLSGYARHELNIFFVPYEKLKVDTARTVLDNAKVLGEPYSSLFVEDEVLMEEVQAEAKKLGSKAGFAQVRKGLTGNWRYLFSAEELERMQAWINAKIQ</sequence>
<organism evidence="1 2">
    <name type="scientific">Ixodes persulcatus</name>
    <name type="common">Taiga tick</name>
    <dbReference type="NCBI Taxonomy" id="34615"/>
    <lineage>
        <taxon>Eukaryota</taxon>
        <taxon>Metazoa</taxon>
        <taxon>Ecdysozoa</taxon>
        <taxon>Arthropoda</taxon>
        <taxon>Chelicerata</taxon>
        <taxon>Arachnida</taxon>
        <taxon>Acari</taxon>
        <taxon>Parasitiformes</taxon>
        <taxon>Ixodida</taxon>
        <taxon>Ixodoidea</taxon>
        <taxon>Ixodidae</taxon>
        <taxon>Ixodinae</taxon>
        <taxon>Ixodes</taxon>
    </lineage>
</organism>
<comment type="caution">
    <text evidence="1">The sequence shown here is derived from an EMBL/GenBank/DDBJ whole genome shotgun (WGS) entry which is preliminary data.</text>
</comment>
<feature type="non-terminal residue" evidence="1">
    <location>
        <position position="108"/>
    </location>
</feature>